<evidence type="ECO:0000313" key="3">
    <source>
        <dbReference type="EMBL" id="KAF2031543.1"/>
    </source>
</evidence>
<protein>
    <submittedName>
        <fullName evidence="3">Alpha/beta-hydrolase</fullName>
    </submittedName>
</protein>
<keyword evidence="1" id="KW-1133">Transmembrane helix</keyword>
<evidence type="ECO:0000256" key="1">
    <source>
        <dbReference type="SAM" id="Phobius"/>
    </source>
</evidence>
<dbReference type="InterPro" id="IPR029058">
    <property type="entry name" value="AB_hydrolase_fold"/>
</dbReference>
<comment type="caution">
    <text evidence="3">The sequence shown here is derived from an EMBL/GenBank/DDBJ whole genome shotgun (WGS) entry which is preliminary data.</text>
</comment>
<sequence>MPFGPFALQWRAPSPNPPPGTPLPTGISRSYIQTPSGPLELLSAIPSNPSLTKPPLFLVHGGFGCASVWLSYMTFFSARGYAFYAISYRGHGGSWYHSFLSMYFTGRHAIGLDLVAGIQEVERLEMQRRKSEENVRVVLISHSAGGALSQYVLSRGMCRVAGFCMFAAVPGFGSWSCYKFWLLSAPLNFYYRCCHSKYLMATTKQVHDAFFTVDTPTPIVQNLEGILSPYESMCWPMQALSPFVTGPNVVSRITGWSPRKPRSIEADSPAGIMPRILVLAAEHGVLCTPLVLEDATKRHLAAFHHCVRTGKLDGVSESDARMEGSDEESEDRDGVAFTVVKGLAHHLQNHGYWEKGAEVLLRWTEKL</sequence>
<dbReference type="InterPro" id="IPR000073">
    <property type="entry name" value="AB_hydrolase_1"/>
</dbReference>
<feature type="transmembrane region" description="Helical" evidence="1">
    <location>
        <begin position="56"/>
        <end position="75"/>
    </location>
</feature>
<dbReference type="OrthoDB" id="8119704at2759"/>
<evidence type="ECO:0000259" key="2">
    <source>
        <dbReference type="Pfam" id="PF12697"/>
    </source>
</evidence>
<accession>A0A9P4HBH2</accession>
<keyword evidence="1" id="KW-0812">Transmembrane</keyword>
<dbReference type="EMBL" id="ML978180">
    <property type="protein sequence ID" value="KAF2031543.1"/>
    <property type="molecule type" value="Genomic_DNA"/>
</dbReference>
<dbReference type="Proteomes" id="UP000799777">
    <property type="component" value="Unassembled WGS sequence"/>
</dbReference>
<dbReference type="Gene3D" id="3.40.50.1820">
    <property type="entry name" value="alpha/beta hydrolase"/>
    <property type="match status" value="1"/>
</dbReference>
<gene>
    <name evidence="3" type="ORF">EK21DRAFT_99697</name>
</gene>
<dbReference type="AlphaFoldDB" id="A0A9P4HBH2"/>
<organism evidence="3 4">
    <name type="scientific">Setomelanomma holmii</name>
    <dbReference type="NCBI Taxonomy" id="210430"/>
    <lineage>
        <taxon>Eukaryota</taxon>
        <taxon>Fungi</taxon>
        <taxon>Dikarya</taxon>
        <taxon>Ascomycota</taxon>
        <taxon>Pezizomycotina</taxon>
        <taxon>Dothideomycetes</taxon>
        <taxon>Pleosporomycetidae</taxon>
        <taxon>Pleosporales</taxon>
        <taxon>Pleosporineae</taxon>
        <taxon>Phaeosphaeriaceae</taxon>
        <taxon>Setomelanomma</taxon>
    </lineage>
</organism>
<proteinExistence type="predicted"/>
<keyword evidence="4" id="KW-1185">Reference proteome</keyword>
<dbReference type="SUPFAM" id="SSF53474">
    <property type="entry name" value="alpha/beta-Hydrolases"/>
    <property type="match status" value="1"/>
</dbReference>
<name>A0A9P4HBH2_9PLEO</name>
<keyword evidence="1" id="KW-0472">Membrane</keyword>
<feature type="transmembrane region" description="Helical" evidence="1">
    <location>
        <begin position="160"/>
        <end position="182"/>
    </location>
</feature>
<evidence type="ECO:0000313" key="4">
    <source>
        <dbReference type="Proteomes" id="UP000799777"/>
    </source>
</evidence>
<feature type="domain" description="AB hydrolase-1" evidence="2">
    <location>
        <begin position="56"/>
        <end position="179"/>
    </location>
</feature>
<reference evidence="3" key="1">
    <citation type="journal article" date="2020" name="Stud. Mycol.">
        <title>101 Dothideomycetes genomes: a test case for predicting lifestyles and emergence of pathogens.</title>
        <authorList>
            <person name="Haridas S."/>
            <person name="Albert R."/>
            <person name="Binder M."/>
            <person name="Bloem J."/>
            <person name="Labutti K."/>
            <person name="Salamov A."/>
            <person name="Andreopoulos B."/>
            <person name="Baker S."/>
            <person name="Barry K."/>
            <person name="Bills G."/>
            <person name="Bluhm B."/>
            <person name="Cannon C."/>
            <person name="Castanera R."/>
            <person name="Culley D."/>
            <person name="Daum C."/>
            <person name="Ezra D."/>
            <person name="Gonzalez J."/>
            <person name="Henrissat B."/>
            <person name="Kuo A."/>
            <person name="Liang C."/>
            <person name="Lipzen A."/>
            <person name="Lutzoni F."/>
            <person name="Magnuson J."/>
            <person name="Mondo S."/>
            <person name="Nolan M."/>
            <person name="Ohm R."/>
            <person name="Pangilinan J."/>
            <person name="Park H.-J."/>
            <person name="Ramirez L."/>
            <person name="Alfaro M."/>
            <person name="Sun H."/>
            <person name="Tritt A."/>
            <person name="Yoshinaga Y."/>
            <person name="Zwiers L.-H."/>
            <person name="Turgeon B."/>
            <person name="Goodwin S."/>
            <person name="Spatafora J."/>
            <person name="Crous P."/>
            <person name="Grigoriev I."/>
        </authorList>
    </citation>
    <scope>NUCLEOTIDE SEQUENCE</scope>
    <source>
        <strain evidence="3">CBS 110217</strain>
    </source>
</reference>
<dbReference type="Pfam" id="PF12697">
    <property type="entry name" value="Abhydrolase_6"/>
    <property type="match status" value="1"/>
</dbReference>